<dbReference type="Gene3D" id="3.40.605.10">
    <property type="entry name" value="Aldehyde Dehydrogenase, Chain A, domain 1"/>
    <property type="match status" value="1"/>
</dbReference>
<comment type="similarity">
    <text evidence="1 4">Belongs to the aldehyde dehydrogenase family.</text>
</comment>
<dbReference type="PROSITE" id="PS00687">
    <property type="entry name" value="ALDEHYDE_DEHYDR_GLU"/>
    <property type="match status" value="1"/>
</dbReference>
<dbReference type="GO" id="GO:0016620">
    <property type="term" value="F:oxidoreductase activity, acting on the aldehyde or oxo group of donors, NAD or NADP as acceptor"/>
    <property type="evidence" value="ECO:0007669"/>
    <property type="project" value="InterPro"/>
</dbReference>
<dbReference type="SUPFAM" id="SSF53720">
    <property type="entry name" value="ALDH-like"/>
    <property type="match status" value="1"/>
</dbReference>
<proteinExistence type="inferred from homology"/>
<dbReference type="InterPro" id="IPR015590">
    <property type="entry name" value="Aldehyde_DH_dom"/>
</dbReference>
<protein>
    <submittedName>
        <fullName evidence="6">NAD-dependent succinate-semialdehyde dehydrogenase</fullName>
    </submittedName>
</protein>
<feature type="domain" description="Aldehyde dehydrogenase" evidence="5">
    <location>
        <begin position="19"/>
        <end position="474"/>
    </location>
</feature>
<reference evidence="6" key="1">
    <citation type="submission" date="2017-02" db="EMBL/GenBank/DDBJ databases">
        <title>Genome of Microbulbifer agarilyticus GP101.</title>
        <authorList>
            <person name="Jung J."/>
            <person name="Bae S.S."/>
            <person name="Baek K."/>
        </authorList>
    </citation>
    <scope>NUCLEOTIDE SEQUENCE [LARGE SCALE GENOMIC DNA]</scope>
    <source>
        <strain evidence="6">GP101</strain>
    </source>
</reference>
<dbReference type="InterPro" id="IPR016161">
    <property type="entry name" value="Ald_DH/histidinol_DH"/>
</dbReference>
<evidence type="ECO:0000313" key="7">
    <source>
        <dbReference type="Proteomes" id="UP000188219"/>
    </source>
</evidence>
<dbReference type="PANTHER" id="PTHR43353">
    <property type="entry name" value="SUCCINATE-SEMIALDEHYDE DEHYDROGENASE, MITOCHONDRIAL"/>
    <property type="match status" value="1"/>
</dbReference>
<evidence type="ECO:0000256" key="1">
    <source>
        <dbReference type="ARBA" id="ARBA00009986"/>
    </source>
</evidence>
<dbReference type="KEGG" id="maga:Mag101_05730"/>
<gene>
    <name evidence="6" type="ORF">Mag101_05730</name>
</gene>
<evidence type="ECO:0000256" key="2">
    <source>
        <dbReference type="ARBA" id="ARBA00023002"/>
    </source>
</evidence>
<dbReference type="AlphaFoldDB" id="A0A1Q2M397"/>
<keyword evidence="7" id="KW-1185">Reference proteome</keyword>
<dbReference type="FunFam" id="3.40.605.10:FF:000007">
    <property type="entry name" value="NAD/NADP-dependent betaine aldehyde dehydrogenase"/>
    <property type="match status" value="1"/>
</dbReference>
<dbReference type="FunFam" id="3.40.309.10:FF:000009">
    <property type="entry name" value="Aldehyde dehydrogenase A"/>
    <property type="match status" value="1"/>
</dbReference>
<organism evidence="6 7">
    <name type="scientific">Microbulbifer agarilyticus</name>
    <dbReference type="NCBI Taxonomy" id="260552"/>
    <lineage>
        <taxon>Bacteria</taxon>
        <taxon>Pseudomonadati</taxon>
        <taxon>Pseudomonadota</taxon>
        <taxon>Gammaproteobacteria</taxon>
        <taxon>Cellvibrionales</taxon>
        <taxon>Microbulbiferaceae</taxon>
        <taxon>Microbulbifer</taxon>
    </lineage>
</organism>
<sequence length="480" mass="51052">MAPTKRMYIGGELCGDGYLQVVNPATQEVVGSFAEATAADAHRALEAAQAAIPSWSTTSAAERVSWMHKLRDAVLANEAHLRECIHLEMAKPWAATKDDFQMLVHSLEFYAEEITRMNGESLVDREGTHVHTLSRQPVGVAAAFLAWNFPLLNLAYKLGPALAAGCPIVIKPSSKTPLSAYAVGELCAEIGLPAGVVNIIAGVDHEIGDAISASTIPALLTLIGSTQTGKHVMRTGATSIKRYSMELGGNAPALVFADADLDLAADVICGVKYANSGQICVTPNRVFVEAGVADAFREKVLARAAAVKVGYDREGDIDMGPVIDHGSLQRIDALVRDAVEKGATLIHGGKKPEGLDKSLESGAFYAPTVLDGVNNSMRLYSEEVFGPVISLLTFTDKDEVLAQANDTDAGLSSFIFTADIEKAEHCAAQLQFGEVQINGIKYAIDLPHCGVKQSGIGVDCSHLALDDYLAPKRVTRAIQK</sequence>
<dbReference type="CDD" id="cd07103">
    <property type="entry name" value="ALDH_F5_SSADH_GabD"/>
    <property type="match status" value="1"/>
</dbReference>
<name>A0A1Q2M397_9GAMM</name>
<accession>A0A1Q2M397</accession>
<evidence type="ECO:0000256" key="3">
    <source>
        <dbReference type="PROSITE-ProRule" id="PRU10007"/>
    </source>
</evidence>
<dbReference type="InterPro" id="IPR050740">
    <property type="entry name" value="Aldehyde_DH_Superfamily"/>
</dbReference>
<dbReference type="EMBL" id="CP019650">
    <property type="protein sequence ID" value="AQQ67193.1"/>
    <property type="molecule type" value="Genomic_DNA"/>
</dbReference>
<dbReference type="Pfam" id="PF00171">
    <property type="entry name" value="Aldedh"/>
    <property type="match status" value="1"/>
</dbReference>
<dbReference type="STRING" id="260552.Mag101_05730"/>
<evidence type="ECO:0000259" key="5">
    <source>
        <dbReference type="Pfam" id="PF00171"/>
    </source>
</evidence>
<dbReference type="RefSeq" id="WP_077402014.1">
    <property type="nucleotide sequence ID" value="NZ_CP019650.1"/>
</dbReference>
<dbReference type="OrthoDB" id="5887723at2"/>
<feature type="active site" evidence="3">
    <location>
        <position position="246"/>
    </location>
</feature>
<dbReference type="InterPro" id="IPR016163">
    <property type="entry name" value="Ald_DH_C"/>
</dbReference>
<dbReference type="InterPro" id="IPR016162">
    <property type="entry name" value="Ald_DH_N"/>
</dbReference>
<evidence type="ECO:0000313" key="6">
    <source>
        <dbReference type="EMBL" id="AQQ67193.1"/>
    </source>
</evidence>
<dbReference type="Proteomes" id="UP000188219">
    <property type="component" value="Chromosome"/>
</dbReference>
<evidence type="ECO:0000256" key="4">
    <source>
        <dbReference type="RuleBase" id="RU003345"/>
    </source>
</evidence>
<dbReference type="Gene3D" id="3.40.309.10">
    <property type="entry name" value="Aldehyde Dehydrogenase, Chain A, domain 2"/>
    <property type="match status" value="1"/>
</dbReference>
<dbReference type="InterPro" id="IPR029510">
    <property type="entry name" value="Ald_DH_CS_GLU"/>
</dbReference>
<keyword evidence="2 4" id="KW-0560">Oxidoreductase</keyword>
<dbReference type="PANTHER" id="PTHR43353:SF5">
    <property type="entry name" value="SUCCINATE-SEMIALDEHYDE DEHYDROGENASE, MITOCHONDRIAL"/>
    <property type="match status" value="1"/>
</dbReference>